<dbReference type="InterPro" id="IPR024060">
    <property type="entry name" value="Ureidoglycolate_lyase_dom_sf"/>
</dbReference>
<dbReference type="Gene3D" id="2.60.120.480">
    <property type="entry name" value="Ureidoglycolate hydrolase"/>
    <property type="match status" value="1"/>
</dbReference>
<dbReference type="GO" id="GO:0004848">
    <property type="term" value="F:ureidoglycolate hydrolase activity"/>
    <property type="evidence" value="ECO:0007669"/>
    <property type="project" value="InterPro"/>
</dbReference>
<dbReference type="EMBL" id="CYZU01000025">
    <property type="protein sequence ID" value="CUO61027.1"/>
    <property type="molecule type" value="Genomic_DNA"/>
</dbReference>
<dbReference type="AlphaFoldDB" id="A0A174GHY2"/>
<evidence type="ECO:0000256" key="4">
    <source>
        <dbReference type="ARBA" id="ARBA00047684"/>
    </source>
</evidence>
<evidence type="ECO:0000313" key="5">
    <source>
        <dbReference type="EMBL" id="CUO61027.1"/>
    </source>
</evidence>
<comment type="subunit">
    <text evidence="1">Homodimer.</text>
</comment>
<keyword evidence="2" id="KW-0659">Purine metabolism</keyword>
<keyword evidence="5" id="KW-0378">Hydrolase</keyword>
<dbReference type="RefSeq" id="WP_055153621.1">
    <property type="nucleotide sequence ID" value="NZ_CYZU01000025.1"/>
</dbReference>
<accession>A0A174GHY2</accession>
<dbReference type="STRING" id="39482.ERS852491_02723"/>
<evidence type="ECO:0000256" key="2">
    <source>
        <dbReference type="ARBA" id="ARBA00022631"/>
    </source>
</evidence>
<evidence type="ECO:0000313" key="6">
    <source>
        <dbReference type="Proteomes" id="UP000095544"/>
    </source>
</evidence>
<protein>
    <submittedName>
        <fullName evidence="5">Ureidoglycolate hydrolase</fullName>
    </submittedName>
</protein>
<dbReference type="InterPro" id="IPR007247">
    <property type="entry name" value="Ureidogly_lyase"/>
</dbReference>
<gene>
    <name evidence="5" type="ORF">ERS852491_02723</name>
</gene>
<dbReference type="GO" id="GO:0000256">
    <property type="term" value="P:allantoin catabolic process"/>
    <property type="evidence" value="ECO:0007669"/>
    <property type="project" value="InterPro"/>
</dbReference>
<dbReference type="OrthoDB" id="1956643at2"/>
<dbReference type="Proteomes" id="UP000095544">
    <property type="component" value="Unassembled WGS sequence"/>
</dbReference>
<proteinExistence type="predicted"/>
<name>A0A174GHY2_9FIRM</name>
<keyword evidence="3" id="KW-0456">Lyase</keyword>
<evidence type="ECO:0000256" key="1">
    <source>
        <dbReference type="ARBA" id="ARBA00011738"/>
    </source>
</evidence>
<dbReference type="SUPFAM" id="SSF51182">
    <property type="entry name" value="RmlC-like cupins"/>
    <property type="match status" value="1"/>
</dbReference>
<organism evidence="5 6">
    <name type="scientific">Faecalicatena contorta</name>
    <dbReference type="NCBI Taxonomy" id="39482"/>
    <lineage>
        <taxon>Bacteria</taxon>
        <taxon>Bacillati</taxon>
        <taxon>Bacillota</taxon>
        <taxon>Clostridia</taxon>
        <taxon>Lachnospirales</taxon>
        <taxon>Lachnospiraceae</taxon>
        <taxon>Faecalicatena</taxon>
    </lineage>
</organism>
<dbReference type="Pfam" id="PF04115">
    <property type="entry name" value="Ureidogly_lyase"/>
    <property type="match status" value="1"/>
</dbReference>
<reference evidence="5 6" key="1">
    <citation type="submission" date="2015-09" db="EMBL/GenBank/DDBJ databases">
        <authorList>
            <consortium name="Pathogen Informatics"/>
        </authorList>
    </citation>
    <scope>NUCLEOTIDE SEQUENCE [LARGE SCALE GENOMIC DNA]</scope>
    <source>
        <strain evidence="5 6">2789STDY5834876</strain>
    </source>
</reference>
<sequence length="160" mass="17713">MRTIKAQKLTAEAFSKYGEFYNLVEPEGNALGAFYNDKVALPVSGRVPVTFSSLVTEKADKMIINSAEYHNYTGEGILPLDGDVVIHAAPPTKDPVPQLTEAFVVPKGTVVKLNTGVWHLAPMPVEEDVVHVLIVLPERVYANDCFVVDYPEEDWIEIEL</sequence>
<dbReference type="GO" id="GO:0050385">
    <property type="term" value="F:ureidoglycolate lyase activity"/>
    <property type="evidence" value="ECO:0007669"/>
    <property type="project" value="UniProtKB-EC"/>
</dbReference>
<comment type="catalytic activity">
    <reaction evidence="4">
        <text>(S)-ureidoglycolate = urea + glyoxylate</text>
        <dbReference type="Rhea" id="RHEA:11304"/>
        <dbReference type="ChEBI" id="CHEBI:16199"/>
        <dbReference type="ChEBI" id="CHEBI:36655"/>
        <dbReference type="ChEBI" id="CHEBI:57296"/>
        <dbReference type="EC" id="4.3.2.3"/>
    </reaction>
</comment>
<dbReference type="InterPro" id="IPR011051">
    <property type="entry name" value="RmlC_Cupin_sf"/>
</dbReference>
<dbReference type="GO" id="GO:0006144">
    <property type="term" value="P:purine nucleobase metabolic process"/>
    <property type="evidence" value="ECO:0007669"/>
    <property type="project" value="UniProtKB-KW"/>
</dbReference>
<evidence type="ECO:0000256" key="3">
    <source>
        <dbReference type="ARBA" id="ARBA00023239"/>
    </source>
</evidence>